<evidence type="ECO:0000256" key="2">
    <source>
        <dbReference type="SAM" id="SignalP"/>
    </source>
</evidence>
<dbReference type="InterPro" id="IPR051712">
    <property type="entry name" value="ARTD-AVP"/>
</dbReference>
<keyword evidence="1" id="KW-0808">Transferase</keyword>
<dbReference type="Pfam" id="PF00644">
    <property type="entry name" value="PARP"/>
    <property type="match status" value="1"/>
</dbReference>
<dbReference type="PANTHER" id="PTHR45740">
    <property type="entry name" value="POLY [ADP-RIBOSE] POLYMERASE"/>
    <property type="match status" value="1"/>
</dbReference>
<evidence type="ECO:0000313" key="4">
    <source>
        <dbReference type="EnsemblMetazoa" id="BGLB027622-PA"/>
    </source>
</evidence>
<evidence type="ECO:0000313" key="5">
    <source>
        <dbReference type="Proteomes" id="UP000076420"/>
    </source>
</evidence>
<dbReference type="PANTHER" id="PTHR45740:SF2">
    <property type="entry name" value="POLY [ADP-RIBOSE] POLYMERASE"/>
    <property type="match status" value="1"/>
</dbReference>
<dbReference type="VEuPathDB" id="VectorBase:BGLB027622"/>
<dbReference type="VEuPathDB" id="VectorBase:BGLAX_037297"/>
<dbReference type="EnsemblMetazoa" id="BGLB027622-RA">
    <property type="protein sequence ID" value="BGLB027622-PA"/>
    <property type="gene ID" value="BGLB027622"/>
</dbReference>
<evidence type="ECO:0000256" key="1">
    <source>
        <dbReference type="RuleBase" id="RU362114"/>
    </source>
</evidence>
<sequence>MRRNCVCFTMTLVCIISIAASDTLYQVDEATDKAIRDFVNDGSANIVVTTVYRNNNSKLLEAYMNKRSQVQREATNYISSFNISEPKTVARLPPMLSSKVNKSLNEFYLFHGTKVSTMKLIAESGFNISFSSPANHYGSGVYTAELIGKAAQYPINVTEKAIIIGRVLMGKSYHCQEKNFSHTCLREKNNHPNGTVLSVVFDCGECPDSYEDTLREFAVFENERFYPDFAVVYHNKVAPKVTNGIYVAVISVLTLHISRNHIQSSGLLV</sequence>
<protein>
    <recommendedName>
        <fullName evidence="1">Poly [ADP-ribose] polymerase</fullName>
        <shortName evidence="1">PARP</shortName>
        <ecNumber evidence="1">2.4.2.-</ecNumber>
    </recommendedName>
</protein>
<dbReference type="GO" id="GO:0005634">
    <property type="term" value="C:nucleus"/>
    <property type="evidence" value="ECO:0007669"/>
    <property type="project" value="TreeGrafter"/>
</dbReference>
<feature type="chain" id="PRO_5012248642" description="Poly [ADP-ribose] polymerase" evidence="2">
    <location>
        <begin position="21"/>
        <end position="269"/>
    </location>
</feature>
<dbReference type="STRING" id="6526.A0A2C9L6N8"/>
<dbReference type="PROSITE" id="PS51059">
    <property type="entry name" value="PARP_CATALYTIC"/>
    <property type="match status" value="1"/>
</dbReference>
<keyword evidence="1" id="KW-0520">NAD</keyword>
<dbReference type="SUPFAM" id="SSF56399">
    <property type="entry name" value="ADP-ribosylation"/>
    <property type="match status" value="1"/>
</dbReference>
<organism evidence="4 5">
    <name type="scientific">Biomphalaria glabrata</name>
    <name type="common">Bloodfluke planorb</name>
    <name type="synonym">Freshwater snail</name>
    <dbReference type="NCBI Taxonomy" id="6526"/>
    <lineage>
        <taxon>Eukaryota</taxon>
        <taxon>Metazoa</taxon>
        <taxon>Spiralia</taxon>
        <taxon>Lophotrochozoa</taxon>
        <taxon>Mollusca</taxon>
        <taxon>Gastropoda</taxon>
        <taxon>Heterobranchia</taxon>
        <taxon>Euthyneura</taxon>
        <taxon>Panpulmonata</taxon>
        <taxon>Hygrophila</taxon>
        <taxon>Lymnaeoidea</taxon>
        <taxon>Planorbidae</taxon>
        <taxon>Biomphalaria</taxon>
    </lineage>
</organism>
<dbReference type="KEGG" id="bgt:106077058"/>
<dbReference type="InterPro" id="IPR012317">
    <property type="entry name" value="Poly(ADP-ribose)pol_cat_dom"/>
</dbReference>
<proteinExistence type="predicted"/>
<accession>A0A2C9L6N8</accession>
<dbReference type="AlphaFoldDB" id="A0A2C9L6N8"/>
<feature type="signal peptide" evidence="2">
    <location>
        <begin position="1"/>
        <end position="20"/>
    </location>
</feature>
<dbReference type="OrthoDB" id="411019at2759"/>
<dbReference type="Proteomes" id="UP000076420">
    <property type="component" value="Unassembled WGS sequence"/>
</dbReference>
<dbReference type="Gene3D" id="3.90.228.10">
    <property type="match status" value="1"/>
</dbReference>
<reference evidence="4" key="1">
    <citation type="submission" date="2020-05" db="UniProtKB">
        <authorList>
            <consortium name="EnsemblMetazoa"/>
        </authorList>
    </citation>
    <scope>IDENTIFICATION</scope>
    <source>
        <strain evidence="4">BB02</strain>
    </source>
</reference>
<evidence type="ECO:0000259" key="3">
    <source>
        <dbReference type="PROSITE" id="PS51059"/>
    </source>
</evidence>
<gene>
    <name evidence="4" type="primary">106077058</name>
</gene>
<dbReference type="GO" id="GO:0003950">
    <property type="term" value="F:NAD+ poly-ADP-ribosyltransferase activity"/>
    <property type="evidence" value="ECO:0007669"/>
    <property type="project" value="UniProtKB-UniRule"/>
</dbReference>
<keyword evidence="2" id="KW-0732">Signal</keyword>
<dbReference type="GO" id="GO:1990404">
    <property type="term" value="F:NAD+-protein mono-ADP-ribosyltransferase activity"/>
    <property type="evidence" value="ECO:0007669"/>
    <property type="project" value="TreeGrafter"/>
</dbReference>
<dbReference type="EC" id="2.4.2.-" evidence="1"/>
<name>A0A2C9L6N8_BIOGL</name>
<feature type="domain" description="PARP catalytic" evidence="3">
    <location>
        <begin position="1"/>
        <end position="242"/>
    </location>
</feature>
<keyword evidence="1" id="KW-0328">Glycosyltransferase</keyword>